<organism evidence="5 6">
    <name type="scientific">Algisphaera agarilytica</name>
    <dbReference type="NCBI Taxonomy" id="1385975"/>
    <lineage>
        <taxon>Bacteria</taxon>
        <taxon>Pseudomonadati</taxon>
        <taxon>Planctomycetota</taxon>
        <taxon>Phycisphaerae</taxon>
        <taxon>Phycisphaerales</taxon>
        <taxon>Phycisphaeraceae</taxon>
        <taxon>Algisphaera</taxon>
    </lineage>
</organism>
<dbReference type="Gene3D" id="3.40.50.720">
    <property type="entry name" value="NAD(P)-binding Rossmann-like Domain"/>
    <property type="match status" value="1"/>
</dbReference>
<dbReference type="InterPro" id="IPR002347">
    <property type="entry name" value="SDR_fam"/>
</dbReference>
<comment type="similarity">
    <text evidence="1 3">Belongs to the short-chain dehydrogenases/reductases (SDR) family.</text>
</comment>
<dbReference type="PANTHER" id="PTHR24320:SF148">
    <property type="entry name" value="NAD(P)-BINDING ROSSMANN-FOLD SUPERFAMILY PROTEIN"/>
    <property type="match status" value="1"/>
</dbReference>
<dbReference type="PANTHER" id="PTHR24320">
    <property type="entry name" value="RETINOL DEHYDROGENASE"/>
    <property type="match status" value="1"/>
</dbReference>
<dbReference type="SMART" id="SM00822">
    <property type="entry name" value="PKS_KR"/>
    <property type="match status" value="1"/>
</dbReference>
<keyword evidence="6" id="KW-1185">Reference proteome</keyword>
<dbReference type="Proteomes" id="UP000541810">
    <property type="component" value="Unassembled WGS sequence"/>
</dbReference>
<dbReference type="RefSeq" id="WP_184677850.1">
    <property type="nucleotide sequence ID" value="NZ_JACHGY010000001.1"/>
</dbReference>
<protein>
    <submittedName>
        <fullName evidence="5">NAD(P)-dependent dehydrogenase (Short-subunit alcohol dehydrogenase family)</fullName>
    </submittedName>
</protein>
<evidence type="ECO:0000256" key="3">
    <source>
        <dbReference type="RuleBase" id="RU000363"/>
    </source>
</evidence>
<comment type="caution">
    <text evidence="5">The sequence shown here is derived from an EMBL/GenBank/DDBJ whole genome shotgun (WGS) entry which is preliminary data.</text>
</comment>
<feature type="domain" description="Ketoreductase" evidence="4">
    <location>
        <begin position="3"/>
        <end position="174"/>
    </location>
</feature>
<evidence type="ECO:0000256" key="1">
    <source>
        <dbReference type="ARBA" id="ARBA00006484"/>
    </source>
</evidence>
<dbReference type="AlphaFoldDB" id="A0A7X0H9I9"/>
<dbReference type="PRINTS" id="PR00080">
    <property type="entry name" value="SDRFAMILY"/>
</dbReference>
<dbReference type="PROSITE" id="PS00061">
    <property type="entry name" value="ADH_SHORT"/>
    <property type="match status" value="1"/>
</dbReference>
<dbReference type="InterPro" id="IPR057326">
    <property type="entry name" value="KR_dom"/>
</dbReference>
<dbReference type="InterPro" id="IPR020904">
    <property type="entry name" value="Sc_DH/Rdtase_CS"/>
</dbReference>
<sequence length="269" mass="28428">MPKTILLTGATDGIGLETAKMLAPLGHHLLLHGRSAAKLEQTKSQVASLPGAGPVETYAADLSDMKQVEALAAEVSSKHEKLDVLINNAGVFMTPTPVTPDGLDIRFAVNTVAPYLLATRLTLLMGPGGRVVNLSSAAQAKVDLQALAGQNSRPLPDKTAYAQSKLAITMWTNHLAALYQDDGPLFVAVNPGSLLGSKMVRDAYGMAGGDLKIGADILTRAALSEEFAHANGKYFDNDSGRFASPHRDATQPKLCAEVVNTMQTWLAAR</sequence>
<dbReference type="SUPFAM" id="SSF51735">
    <property type="entry name" value="NAD(P)-binding Rossmann-fold domains"/>
    <property type="match status" value="1"/>
</dbReference>
<accession>A0A7X0H9I9</accession>
<evidence type="ECO:0000313" key="5">
    <source>
        <dbReference type="EMBL" id="MBB6430330.1"/>
    </source>
</evidence>
<name>A0A7X0H9I9_9BACT</name>
<evidence type="ECO:0000256" key="2">
    <source>
        <dbReference type="ARBA" id="ARBA00023002"/>
    </source>
</evidence>
<reference evidence="5 6" key="1">
    <citation type="submission" date="2020-08" db="EMBL/GenBank/DDBJ databases">
        <title>Genomic Encyclopedia of Type Strains, Phase IV (KMG-IV): sequencing the most valuable type-strain genomes for metagenomic binning, comparative biology and taxonomic classification.</title>
        <authorList>
            <person name="Goeker M."/>
        </authorList>
    </citation>
    <scope>NUCLEOTIDE SEQUENCE [LARGE SCALE GENOMIC DNA]</scope>
    <source>
        <strain evidence="5 6">DSM 103725</strain>
    </source>
</reference>
<evidence type="ECO:0000259" key="4">
    <source>
        <dbReference type="SMART" id="SM00822"/>
    </source>
</evidence>
<proteinExistence type="inferred from homology"/>
<dbReference type="PRINTS" id="PR00081">
    <property type="entry name" value="GDHRDH"/>
</dbReference>
<evidence type="ECO:0000313" key="6">
    <source>
        <dbReference type="Proteomes" id="UP000541810"/>
    </source>
</evidence>
<dbReference type="Pfam" id="PF00106">
    <property type="entry name" value="adh_short"/>
    <property type="match status" value="1"/>
</dbReference>
<keyword evidence="2" id="KW-0560">Oxidoreductase</keyword>
<gene>
    <name evidence="5" type="ORF">HNQ40_002136</name>
</gene>
<dbReference type="InterPro" id="IPR036291">
    <property type="entry name" value="NAD(P)-bd_dom_sf"/>
</dbReference>
<dbReference type="GO" id="GO:0016491">
    <property type="term" value="F:oxidoreductase activity"/>
    <property type="evidence" value="ECO:0007669"/>
    <property type="project" value="UniProtKB-KW"/>
</dbReference>
<dbReference type="EMBL" id="JACHGY010000001">
    <property type="protein sequence ID" value="MBB6430330.1"/>
    <property type="molecule type" value="Genomic_DNA"/>
</dbReference>